<comment type="caution">
    <text evidence="2">The sequence shown here is derived from an EMBL/GenBank/DDBJ whole genome shotgun (WGS) entry which is preliminary data.</text>
</comment>
<evidence type="ECO:0000313" key="2">
    <source>
        <dbReference type="EMBL" id="KAK5922295.1"/>
    </source>
</evidence>
<keyword evidence="3" id="KW-1185">Reference proteome</keyword>
<dbReference type="PROSITE" id="PS51257">
    <property type="entry name" value="PROKAR_LIPOPROTEIN"/>
    <property type="match status" value="1"/>
</dbReference>
<feature type="signal peptide" evidence="1">
    <location>
        <begin position="1"/>
        <end position="20"/>
    </location>
</feature>
<evidence type="ECO:0000256" key="1">
    <source>
        <dbReference type="SAM" id="SignalP"/>
    </source>
</evidence>
<keyword evidence="1" id="KW-0732">Signal</keyword>
<dbReference type="EMBL" id="JAURVH010001522">
    <property type="protein sequence ID" value="KAK5922295.1"/>
    <property type="molecule type" value="Genomic_DNA"/>
</dbReference>
<sequence>MAPKGGTCCFLLILACAALAKPPDRNPEDISRKLIQKCLKNGYPEPKMVPITLFENCDSAKADLESMVSGSSNKDPQVDVMTNKKCLLATIKQMWNSSMASSCHMQAIVAAISSGDVDQTE</sequence>
<dbReference type="AlphaFoldDB" id="A0AAN8DI21"/>
<protein>
    <submittedName>
        <fullName evidence="2">Uncharacterized protein</fullName>
    </submittedName>
</protein>
<gene>
    <name evidence="2" type="ORF">CgunFtcFv8_019571</name>
</gene>
<accession>A0AAN8DI21</accession>
<name>A0AAN8DI21_CHAGU</name>
<reference evidence="2 3" key="1">
    <citation type="journal article" date="2023" name="Mol. Biol. Evol.">
        <title>Genomics of Secondarily Temperate Adaptation in the Only Non-Antarctic Icefish.</title>
        <authorList>
            <person name="Rivera-Colon A.G."/>
            <person name="Rayamajhi N."/>
            <person name="Minhas B.F."/>
            <person name="Madrigal G."/>
            <person name="Bilyk K.T."/>
            <person name="Yoon V."/>
            <person name="Hune M."/>
            <person name="Gregory S."/>
            <person name="Cheng C.H.C."/>
            <person name="Catchen J.M."/>
        </authorList>
    </citation>
    <scope>NUCLEOTIDE SEQUENCE [LARGE SCALE GENOMIC DNA]</scope>
    <source>
        <tissue evidence="2">White muscle</tissue>
    </source>
</reference>
<proteinExistence type="predicted"/>
<evidence type="ECO:0000313" key="3">
    <source>
        <dbReference type="Proteomes" id="UP001331515"/>
    </source>
</evidence>
<dbReference type="Proteomes" id="UP001331515">
    <property type="component" value="Unassembled WGS sequence"/>
</dbReference>
<organism evidence="2 3">
    <name type="scientific">Champsocephalus gunnari</name>
    <name type="common">Mackerel icefish</name>
    <dbReference type="NCBI Taxonomy" id="52237"/>
    <lineage>
        <taxon>Eukaryota</taxon>
        <taxon>Metazoa</taxon>
        <taxon>Chordata</taxon>
        <taxon>Craniata</taxon>
        <taxon>Vertebrata</taxon>
        <taxon>Euteleostomi</taxon>
        <taxon>Actinopterygii</taxon>
        <taxon>Neopterygii</taxon>
        <taxon>Teleostei</taxon>
        <taxon>Neoteleostei</taxon>
        <taxon>Acanthomorphata</taxon>
        <taxon>Eupercaria</taxon>
        <taxon>Perciformes</taxon>
        <taxon>Notothenioidei</taxon>
        <taxon>Channichthyidae</taxon>
        <taxon>Champsocephalus</taxon>
    </lineage>
</organism>
<feature type="chain" id="PRO_5042865068" evidence="1">
    <location>
        <begin position="21"/>
        <end position="121"/>
    </location>
</feature>